<dbReference type="AlphaFoldDB" id="A0A853FDH7"/>
<evidence type="ECO:0000256" key="1">
    <source>
        <dbReference type="ARBA" id="ARBA00022729"/>
    </source>
</evidence>
<dbReference type="Pfam" id="PF13416">
    <property type="entry name" value="SBP_bac_8"/>
    <property type="match status" value="1"/>
</dbReference>
<dbReference type="OrthoDB" id="366726at2"/>
<comment type="caution">
    <text evidence="2">The sequence shown here is derived from an EMBL/GenBank/DDBJ whole genome shotgun (WGS) entry which is preliminary data.</text>
</comment>
<dbReference type="PROSITE" id="PS51318">
    <property type="entry name" value="TAT"/>
    <property type="match status" value="1"/>
</dbReference>
<gene>
    <name evidence="2" type="ORF">H0A68_14640</name>
</gene>
<dbReference type="Proteomes" id="UP000580517">
    <property type="component" value="Unassembled WGS sequence"/>
</dbReference>
<proteinExistence type="predicted"/>
<protein>
    <submittedName>
        <fullName evidence="2">Extracellular solute-binding protein</fullName>
    </submittedName>
</protein>
<dbReference type="InterPro" id="IPR006059">
    <property type="entry name" value="SBP"/>
</dbReference>
<organism evidence="2 3">
    <name type="scientific">Allopusillimonas soli</name>
    <dbReference type="NCBI Taxonomy" id="659016"/>
    <lineage>
        <taxon>Bacteria</taxon>
        <taxon>Pseudomonadati</taxon>
        <taxon>Pseudomonadota</taxon>
        <taxon>Betaproteobacteria</taxon>
        <taxon>Burkholderiales</taxon>
        <taxon>Alcaligenaceae</taxon>
        <taxon>Allopusillimonas</taxon>
    </lineage>
</organism>
<dbReference type="RefSeq" id="WP_129970053.1">
    <property type="nucleotide sequence ID" value="NZ_JACCEW010000004.1"/>
</dbReference>
<sequence length="344" mass="37051">MHAFDRRGFLKLAGAAGIAGLPGALPLARAADAAAMEKAKAQGQAVFYANITAVQPIMDAFAAKTGIKGQYTRISSSKFIPTILTEFNAGKLLADVVQAPLPMLQVLKEQGVLAPYKSPAADGYPDWATKDDSITLFGIEYVSYLFNTDHLKKADAPATYEDLADPKWKGKIVMANPSNHASTIGWLVGLKEQVFKSEDDWMKFVKGLAANQPMFVASFGPTPAPVESGEKLIAISMPKYIVTKAPAPLDWGPRSGQPLLGSARAIAVTAKAPHPDAAHAFMDYWLSKEAMGLLAKDVGEYVLAPGVHPPIEGMDKAEVKPVRDLSDEELQKWGREFGKIFAVR</sequence>
<dbReference type="NCBIfam" id="TIGR01409">
    <property type="entry name" value="TAT_signal_seq"/>
    <property type="match status" value="1"/>
</dbReference>
<dbReference type="InterPro" id="IPR019546">
    <property type="entry name" value="TAT_signal_bac_arc"/>
</dbReference>
<dbReference type="InterPro" id="IPR006311">
    <property type="entry name" value="TAT_signal"/>
</dbReference>
<accession>A0A853FDH7</accession>
<dbReference type="Gene3D" id="3.40.190.10">
    <property type="entry name" value="Periplasmic binding protein-like II"/>
    <property type="match status" value="2"/>
</dbReference>
<reference evidence="2 3" key="1">
    <citation type="submission" date="2020-07" db="EMBL/GenBank/DDBJ databases">
        <title>Taxonomic revisions and descriptions of new bacterial species based on genomic comparisons in the high-G+C-content subgroup of the family Alcaligenaceae.</title>
        <authorList>
            <person name="Szabo A."/>
            <person name="Felfoldi T."/>
        </authorList>
    </citation>
    <scope>NUCLEOTIDE SEQUENCE [LARGE SCALE GENOMIC DNA]</scope>
    <source>
        <strain evidence="2 3">DSM 25264</strain>
    </source>
</reference>
<dbReference type="PANTHER" id="PTHR30006">
    <property type="entry name" value="THIAMINE-BINDING PERIPLASMIC PROTEIN-RELATED"/>
    <property type="match status" value="1"/>
</dbReference>
<evidence type="ECO:0000313" key="3">
    <source>
        <dbReference type="Proteomes" id="UP000580517"/>
    </source>
</evidence>
<evidence type="ECO:0000313" key="2">
    <source>
        <dbReference type="EMBL" id="NYT38123.1"/>
    </source>
</evidence>
<keyword evidence="3" id="KW-1185">Reference proteome</keyword>
<name>A0A853FDH7_9BURK</name>
<keyword evidence="1" id="KW-0732">Signal</keyword>
<dbReference type="SUPFAM" id="SSF53850">
    <property type="entry name" value="Periplasmic binding protein-like II"/>
    <property type="match status" value="1"/>
</dbReference>
<dbReference type="EMBL" id="JACCEW010000004">
    <property type="protein sequence ID" value="NYT38123.1"/>
    <property type="molecule type" value="Genomic_DNA"/>
</dbReference>